<dbReference type="AlphaFoldDB" id="A0A133PGN9"/>
<dbReference type="InterPro" id="IPR015424">
    <property type="entry name" value="PyrdxlP-dep_Trfase"/>
</dbReference>
<dbReference type="Proteomes" id="UP000070174">
    <property type="component" value="Unassembled WGS sequence"/>
</dbReference>
<dbReference type="GO" id="GO:0016831">
    <property type="term" value="F:carboxy-lyase activity"/>
    <property type="evidence" value="ECO:0007669"/>
    <property type="project" value="UniProtKB-KW"/>
</dbReference>
<dbReference type="InterPro" id="IPR052357">
    <property type="entry name" value="Orn_Lys_Arg_decarboxylase-I"/>
</dbReference>
<keyword evidence="3" id="KW-0210">Decarboxylase</keyword>
<dbReference type="EMBL" id="LRQE01000050">
    <property type="protein sequence ID" value="KXA27745.1"/>
    <property type="molecule type" value="Genomic_DNA"/>
</dbReference>
<dbReference type="InterPro" id="IPR008286">
    <property type="entry name" value="Prn/Lys/Arg_de-COase_C"/>
</dbReference>
<dbReference type="PANTHER" id="PTHR43277">
    <property type="entry name" value="ARGININE DECARBOXYLASE"/>
    <property type="match status" value="1"/>
</dbReference>
<dbReference type="SUPFAM" id="SSF53383">
    <property type="entry name" value="PLP-dependent transferases"/>
    <property type="match status" value="1"/>
</dbReference>
<evidence type="ECO:0000256" key="2">
    <source>
        <dbReference type="ARBA" id="ARBA00010671"/>
    </source>
</evidence>
<accession>A0A133PGN9</accession>
<sequence>MKRPLSNKIDEVKNKISFGMPGHKGKEFFDLDVKRDLTEIYGTDNLLNPSGVIEDLHREISKLFGSKESFVITNGSTGALHIAMAMATRPGDKVLIQRNTHKSIYNGLLLNDLDPIYLNTIYDKSRAMYFGIDLDELREKIEKNNIAVCVLVSPNYFGGILRLREIIEILHEKDIPVIVDEAHGAHLYFSDLKKYSAIDAGADLVINSTHKMIPSLTQASLIHRGTDRFSHEDLLKYVNIYNTTSPSYLVMLSIEAGLDYMDREGRSELIERCKDIEGLKDAIKYDLDLSHDSIVANDPMKFLFRIPGMTGEEVVEDFIINKDIRLEMGDLYYALGIISPINTREEIEKLKEAILSYEDGEYKKIIPQEFPIPEKKLLPREAFLSHGKRISYKDARGRISKEIIGAYPPGVPLVSFGEVISEEIINKIVEFLAEGIEVIGLLEDEIEVVK</sequence>
<evidence type="ECO:0000256" key="1">
    <source>
        <dbReference type="ARBA" id="ARBA00001933"/>
    </source>
</evidence>
<dbReference type="InterPro" id="IPR000310">
    <property type="entry name" value="Orn/Lys/Arg_deCO2ase_major_dom"/>
</dbReference>
<evidence type="ECO:0000313" key="8">
    <source>
        <dbReference type="EMBL" id="KXA27745.1"/>
    </source>
</evidence>
<comment type="similarity">
    <text evidence="2">Belongs to the Orn/Lys/Arg decarboxylase class-I family.</text>
</comment>
<protein>
    <submittedName>
        <fullName evidence="8">Orn/Lys/Arg decarboxylase, major domain protein</fullName>
    </submittedName>
</protein>
<evidence type="ECO:0000313" key="9">
    <source>
        <dbReference type="Proteomes" id="UP000070174"/>
    </source>
</evidence>
<gene>
    <name evidence="8" type="ORF">HMPREF3229_01814</name>
</gene>
<dbReference type="Pfam" id="PF03711">
    <property type="entry name" value="OKR_DC_1_C"/>
    <property type="match status" value="1"/>
</dbReference>
<evidence type="ECO:0000256" key="4">
    <source>
        <dbReference type="ARBA" id="ARBA00022898"/>
    </source>
</evidence>
<comment type="caution">
    <text evidence="8">The sequence shown here is derived from an EMBL/GenBank/DDBJ whole genome shotgun (WGS) entry which is preliminary data.</text>
</comment>
<dbReference type="Gene3D" id="3.40.640.10">
    <property type="entry name" value="Type I PLP-dependent aspartate aminotransferase-like (Major domain)"/>
    <property type="match status" value="1"/>
</dbReference>
<organism evidence="8">
    <name type="scientific">Peptoniphilus harei</name>
    <dbReference type="NCBI Taxonomy" id="54005"/>
    <lineage>
        <taxon>Bacteria</taxon>
        <taxon>Bacillati</taxon>
        <taxon>Bacillota</taxon>
        <taxon>Tissierellia</taxon>
        <taxon>Tissierellales</taxon>
        <taxon>Peptoniphilaceae</taxon>
        <taxon>Peptoniphilus</taxon>
    </lineage>
</organism>
<evidence type="ECO:0000256" key="5">
    <source>
        <dbReference type="ARBA" id="ARBA00023239"/>
    </source>
</evidence>
<dbReference type="InterPro" id="IPR015421">
    <property type="entry name" value="PyrdxlP-dep_Trfase_major"/>
</dbReference>
<dbReference type="Gene3D" id="3.90.100.10">
    <property type="entry name" value="Orn/Lys/Arg decarboxylase, C-terminal domain"/>
    <property type="match status" value="1"/>
</dbReference>
<evidence type="ECO:0000256" key="3">
    <source>
        <dbReference type="ARBA" id="ARBA00022793"/>
    </source>
</evidence>
<proteinExistence type="inferred from homology"/>
<feature type="domain" description="Orn/Lys/Arg decarboxylases family 1 pyridoxal-P attachment site" evidence="6">
    <location>
        <begin position="13"/>
        <end position="284"/>
    </location>
</feature>
<dbReference type="PATRIC" id="fig|54005.3.peg.1779"/>
<dbReference type="Pfam" id="PF01276">
    <property type="entry name" value="OKR_DC_1"/>
    <property type="match status" value="1"/>
</dbReference>
<dbReference type="PANTHER" id="PTHR43277:SF4">
    <property type="entry name" value="ARGININE DECARBOXYLASE"/>
    <property type="match status" value="1"/>
</dbReference>
<dbReference type="RefSeq" id="WP_005953766.1">
    <property type="nucleotide sequence ID" value="NZ_JASOTK010000006.1"/>
</dbReference>
<evidence type="ECO:0000259" key="7">
    <source>
        <dbReference type="Pfam" id="PF03711"/>
    </source>
</evidence>
<keyword evidence="4" id="KW-0663">Pyridoxal phosphate</keyword>
<feature type="domain" description="Orn/Lys/Arg decarboxylase C-terminal" evidence="7">
    <location>
        <begin position="374"/>
        <end position="432"/>
    </location>
</feature>
<reference evidence="8 9" key="1">
    <citation type="submission" date="2016-01" db="EMBL/GenBank/DDBJ databases">
        <authorList>
            <person name="Oliw E.H."/>
        </authorList>
    </citation>
    <scope>NUCLEOTIDE SEQUENCE [LARGE SCALE GENOMIC DNA]</scope>
    <source>
        <strain evidence="8 9">CMW7756A</strain>
    </source>
</reference>
<dbReference type="InterPro" id="IPR036633">
    <property type="entry name" value="Prn/Lys/Arg_de-COase_C_sf"/>
</dbReference>
<keyword evidence="5" id="KW-0456">Lyase</keyword>
<dbReference type="SUPFAM" id="SSF55904">
    <property type="entry name" value="Ornithine decarboxylase C-terminal domain"/>
    <property type="match status" value="1"/>
</dbReference>
<comment type="cofactor">
    <cofactor evidence="1">
        <name>pyridoxal 5'-phosphate</name>
        <dbReference type="ChEBI" id="CHEBI:597326"/>
    </cofactor>
</comment>
<evidence type="ECO:0000259" key="6">
    <source>
        <dbReference type="Pfam" id="PF01276"/>
    </source>
</evidence>
<name>A0A133PGN9_9FIRM</name>